<gene>
    <name evidence="1" type="ORF">MESS2_1700016</name>
</gene>
<name>M5EMC6_9HYPH</name>
<evidence type="ECO:0000313" key="2">
    <source>
        <dbReference type="Proteomes" id="UP000012062"/>
    </source>
</evidence>
<sequence>MNTSADLQQSFRDVIRRHRGNAFVLDPAAVAASKEQKTLILSCYLRNGEGFDAPKLVRFDALIIPRTKLPFHEDWIAAPLLAEIRRRPWFKALADWKHFGPLCDLERPQSLVVAAAFSIVATANGKERNYASGHPNIRAMLNTYLHSGTLAPYTSLLTRLIANTTMAHLLATKVGDHLRRHSAEQQVDEQSSAEWRLLKHLLPEARDPVVRDELKYLDALPEWAVVKADPTLELSPQHTEPQPI</sequence>
<dbReference type="STRING" id="1297569.MESS2_1700016"/>
<reference evidence="1 2" key="1">
    <citation type="submission" date="2013-02" db="EMBL/GenBank/DDBJ databases">
        <authorList>
            <person name="Genoscope - CEA"/>
        </authorList>
    </citation>
    <scope>NUCLEOTIDE SEQUENCE [LARGE SCALE GENOMIC DNA]</scope>
    <source>
        <strain evidence="1 2">STM 2683</strain>
    </source>
</reference>
<keyword evidence="2" id="KW-1185">Reference proteome</keyword>
<dbReference type="AlphaFoldDB" id="M5EMC6"/>
<protein>
    <submittedName>
        <fullName evidence="1">Uncharacterized protein</fullName>
    </submittedName>
</protein>
<dbReference type="RefSeq" id="WP_008874832.1">
    <property type="nucleotide sequence ID" value="NZ_CAUM01000080.1"/>
</dbReference>
<accession>M5EMC6</accession>
<proteinExistence type="predicted"/>
<evidence type="ECO:0000313" key="1">
    <source>
        <dbReference type="EMBL" id="CCV05889.1"/>
    </source>
</evidence>
<dbReference type="EMBL" id="CAUM01000080">
    <property type="protein sequence ID" value="CCV05889.1"/>
    <property type="molecule type" value="Genomic_DNA"/>
</dbReference>
<comment type="caution">
    <text evidence="1">The sequence shown here is derived from an EMBL/GenBank/DDBJ whole genome shotgun (WGS) entry which is preliminary data.</text>
</comment>
<organism evidence="1 2">
    <name type="scientific">Mesorhizobium metallidurans STM 2683</name>
    <dbReference type="NCBI Taxonomy" id="1297569"/>
    <lineage>
        <taxon>Bacteria</taxon>
        <taxon>Pseudomonadati</taxon>
        <taxon>Pseudomonadota</taxon>
        <taxon>Alphaproteobacteria</taxon>
        <taxon>Hyphomicrobiales</taxon>
        <taxon>Phyllobacteriaceae</taxon>
        <taxon>Mesorhizobium</taxon>
    </lineage>
</organism>
<dbReference type="eggNOG" id="COG4469">
    <property type="taxonomic scope" value="Bacteria"/>
</dbReference>
<dbReference type="Proteomes" id="UP000012062">
    <property type="component" value="Unassembled WGS sequence"/>
</dbReference>